<evidence type="ECO:0000313" key="1">
    <source>
        <dbReference type="EMBL" id="KKN29683.1"/>
    </source>
</evidence>
<proteinExistence type="predicted"/>
<accession>A0A0F9SK86</accession>
<organism evidence="1">
    <name type="scientific">marine sediment metagenome</name>
    <dbReference type="NCBI Taxonomy" id="412755"/>
    <lineage>
        <taxon>unclassified sequences</taxon>
        <taxon>metagenomes</taxon>
        <taxon>ecological metagenomes</taxon>
    </lineage>
</organism>
<dbReference type="AlphaFoldDB" id="A0A0F9SK86"/>
<reference evidence="1" key="1">
    <citation type="journal article" date="2015" name="Nature">
        <title>Complex archaea that bridge the gap between prokaryotes and eukaryotes.</title>
        <authorList>
            <person name="Spang A."/>
            <person name="Saw J.H."/>
            <person name="Jorgensen S.L."/>
            <person name="Zaremba-Niedzwiedzka K."/>
            <person name="Martijn J."/>
            <person name="Lind A.E."/>
            <person name="van Eijk R."/>
            <person name="Schleper C."/>
            <person name="Guy L."/>
            <person name="Ettema T.J."/>
        </authorList>
    </citation>
    <scope>NUCLEOTIDE SEQUENCE</scope>
</reference>
<dbReference type="EMBL" id="LAZR01002466">
    <property type="protein sequence ID" value="KKN29683.1"/>
    <property type="molecule type" value="Genomic_DNA"/>
</dbReference>
<comment type="caution">
    <text evidence="1">The sequence shown here is derived from an EMBL/GenBank/DDBJ whole genome shotgun (WGS) entry which is preliminary data.</text>
</comment>
<protein>
    <submittedName>
        <fullName evidence="1">Uncharacterized protein</fullName>
    </submittedName>
</protein>
<sequence>SHTVSFEVKMDPRVLKEGITKEDILAQVELALKVRDTVNSARRAGGQVKKALEEKSAEEGVLSDIKKNLISDKGIYTQPMIIDQLGYLYSNLIGADQIPGQDAYHRYEELNKALNEQIERLTRILQK</sequence>
<feature type="non-terminal residue" evidence="1">
    <location>
        <position position="1"/>
    </location>
</feature>
<name>A0A0F9SK86_9ZZZZ</name>
<gene>
    <name evidence="1" type="ORF">LCGC14_0841530</name>
</gene>